<organism evidence="2 3">
    <name type="scientific">Chlamydomonas incerta</name>
    <dbReference type="NCBI Taxonomy" id="51695"/>
    <lineage>
        <taxon>Eukaryota</taxon>
        <taxon>Viridiplantae</taxon>
        <taxon>Chlorophyta</taxon>
        <taxon>core chlorophytes</taxon>
        <taxon>Chlorophyceae</taxon>
        <taxon>CS clade</taxon>
        <taxon>Chlamydomonadales</taxon>
        <taxon>Chlamydomonadaceae</taxon>
        <taxon>Chlamydomonas</taxon>
    </lineage>
</organism>
<evidence type="ECO:0000256" key="1">
    <source>
        <dbReference type="SAM" id="Phobius"/>
    </source>
</evidence>
<feature type="transmembrane region" description="Helical" evidence="1">
    <location>
        <begin position="93"/>
        <end position="112"/>
    </location>
</feature>
<evidence type="ECO:0000313" key="2">
    <source>
        <dbReference type="EMBL" id="KAG2436902.1"/>
    </source>
</evidence>
<name>A0A835W1A5_CHLIN</name>
<comment type="caution">
    <text evidence="2">The sequence shown here is derived from an EMBL/GenBank/DDBJ whole genome shotgun (WGS) entry which is preliminary data.</text>
</comment>
<accession>A0A835W1A5</accession>
<dbReference type="OrthoDB" id="525258at2759"/>
<keyword evidence="3" id="KW-1185">Reference proteome</keyword>
<dbReference type="AlphaFoldDB" id="A0A835W1A5"/>
<protein>
    <submittedName>
        <fullName evidence="2">Uncharacterized protein</fullName>
    </submittedName>
</protein>
<dbReference type="EMBL" id="JAEHOC010000012">
    <property type="protein sequence ID" value="KAG2436902.1"/>
    <property type="molecule type" value="Genomic_DNA"/>
</dbReference>
<dbReference type="Proteomes" id="UP000650467">
    <property type="component" value="Unassembled WGS sequence"/>
</dbReference>
<proteinExistence type="predicted"/>
<keyword evidence="1" id="KW-0472">Membrane</keyword>
<reference evidence="2" key="1">
    <citation type="journal article" date="2020" name="bioRxiv">
        <title>Comparative genomics of Chlamydomonas.</title>
        <authorList>
            <person name="Craig R.J."/>
            <person name="Hasan A.R."/>
            <person name="Ness R.W."/>
            <person name="Keightley P.D."/>
        </authorList>
    </citation>
    <scope>NUCLEOTIDE SEQUENCE</scope>
    <source>
        <strain evidence="2">SAG 7.73</strain>
    </source>
</reference>
<evidence type="ECO:0000313" key="3">
    <source>
        <dbReference type="Proteomes" id="UP000650467"/>
    </source>
</evidence>
<keyword evidence="1" id="KW-1133">Transmembrane helix</keyword>
<keyword evidence="1" id="KW-0812">Transmembrane</keyword>
<sequence length="142" mass="16189">MAGSARNLQGLLRRTLAGEAGNAITQAGSRGFAAEAKQFTADGKYMPGIFSKAKPLDRSTTWVHKNPYIEAWYYRRDHYEKEFVWNYRTTIEAVWFLGGFTAAAYALSVFAFRQSDRRSGYPTRQILGDEPAMVLPDERQFY</sequence>
<gene>
    <name evidence="2" type="ORF">HXX76_006421</name>
</gene>